<dbReference type="EMBL" id="LWBP01000208">
    <property type="protein sequence ID" value="OQP54401.1"/>
    <property type="molecule type" value="Genomic_DNA"/>
</dbReference>
<feature type="transmembrane region" description="Helical" evidence="1">
    <location>
        <begin position="100"/>
        <end position="120"/>
    </location>
</feature>
<evidence type="ECO:0000313" key="5">
    <source>
        <dbReference type="Proteomes" id="UP000192276"/>
    </source>
</evidence>
<evidence type="ECO:0000256" key="1">
    <source>
        <dbReference type="SAM" id="Phobius"/>
    </source>
</evidence>
<keyword evidence="1" id="KW-0812">Transmembrane</keyword>
<dbReference type="InterPro" id="IPR012373">
    <property type="entry name" value="Ferrdict_sens_TM"/>
</dbReference>
<feature type="domain" description="Protein FecR C-terminal" evidence="3">
    <location>
        <begin position="309"/>
        <end position="377"/>
    </location>
</feature>
<dbReference type="PANTHER" id="PTHR30273">
    <property type="entry name" value="PERIPLASMIC SIGNAL SENSOR AND SIGMA FACTOR ACTIVATOR FECR-RELATED"/>
    <property type="match status" value="1"/>
</dbReference>
<dbReference type="Gene3D" id="3.55.50.30">
    <property type="match status" value="1"/>
</dbReference>
<dbReference type="PANTHER" id="PTHR30273:SF2">
    <property type="entry name" value="PROTEIN FECR"/>
    <property type="match status" value="1"/>
</dbReference>
<evidence type="ECO:0000259" key="2">
    <source>
        <dbReference type="Pfam" id="PF04773"/>
    </source>
</evidence>
<dbReference type="Proteomes" id="UP000192276">
    <property type="component" value="Unassembled WGS sequence"/>
</dbReference>
<dbReference type="InterPro" id="IPR032508">
    <property type="entry name" value="FecR_C"/>
</dbReference>
<dbReference type="GO" id="GO:0016989">
    <property type="term" value="F:sigma factor antagonist activity"/>
    <property type="evidence" value="ECO:0007669"/>
    <property type="project" value="TreeGrafter"/>
</dbReference>
<protein>
    <recommendedName>
        <fullName evidence="6">FecR family protein</fullName>
    </recommendedName>
</protein>
<dbReference type="Gene3D" id="2.60.120.1440">
    <property type="match status" value="1"/>
</dbReference>
<dbReference type="Pfam" id="PF04773">
    <property type="entry name" value="FecR"/>
    <property type="match status" value="1"/>
</dbReference>
<reference evidence="5" key="1">
    <citation type="submission" date="2016-04" db="EMBL/GenBank/DDBJ databases">
        <authorList>
            <person name="Chen L."/>
            <person name="Zhuang W."/>
            <person name="Wang G."/>
        </authorList>
    </citation>
    <scope>NUCLEOTIDE SEQUENCE [LARGE SCALE GENOMIC DNA]</scope>
    <source>
        <strain evidence="5">208</strain>
    </source>
</reference>
<name>A0A1V9F800_9BACT</name>
<dbReference type="AlphaFoldDB" id="A0A1V9F800"/>
<organism evidence="4 5">
    <name type="scientific">Niastella populi</name>
    <dbReference type="NCBI Taxonomy" id="550983"/>
    <lineage>
        <taxon>Bacteria</taxon>
        <taxon>Pseudomonadati</taxon>
        <taxon>Bacteroidota</taxon>
        <taxon>Chitinophagia</taxon>
        <taxon>Chitinophagales</taxon>
        <taxon>Chitinophagaceae</taxon>
        <taxon>Niastella</taxon>
    </lineage>
</organism>
<evidence type="ECO:0000313" key="4">
    <source>
        <dbReference type="EMBL" id="OQP54401.1"/>
    </source>
</evidence>
<dbReference type="Pfam" id="PF16344">
    <property type="entry name" value="FecR_C"/>
    <property type="match status" value="1"/>
</dbReference>
<keyword evidence="1" id="KW-0472">Membrane</keyword>
<dbReference type="OrthoDB" id="934696at2"/>
<dbReference type="STRING" id="550983.A4R26_27980"/>
<keyword evidence="1" id="KW-1133">Transmembrane helix</keyword>
<dbReference type="InterPro" id="IPR006860">
    <property type="entry name" value="FecR"/>
</dbReference>
<keyword evidence="5" id="KW-1185">Reference proteome</keyword>
<dbReference type="PIRSF" id="PIRSF018266">
    <property type="entry name" value="FecR"/>
    <property type="match status" value="1"/>
</dbReference>
<feature type="domain" description="FecR protein" evidence="2">
    <location>
        <begin position="149"/>
        <end position="241"/>
    </location>
</feature>
<sequence length="379" mass="43368">MSNSEQLDDLITRHFCNELNSDEQAALLQWLSASEENRQYYEALKNTWQLMNDKQAPDEINAAAEWAYFQKIVEQDAPRWSGSERDYTGESRKKGTVRRILIATAAAASVLLIIAIGFKWRDTEKRNGHVAVATVEKNKTANVVTRYEINTTNKAKRFVLPDSSVVMLDPLSEIKWSEPFPGNKRDIVLKGRARFIVAKDKTRPFTVISGRLATTALGTEFSVTAFERHEFITVQLYEGRVVVKETDGIDAKMKRDFFLAPGEELLYSNKQYTASVRRFTLNNEVAKKEVQEEHEAPEPSVPADKGSWYMFNNQPLAQVFKQLEEMYGVEIRYSKTDLEKMYFIGKFSKTDSVDNILKQIATLNNLTVTRQNSTYIISK</sequence>
<dbReference type="RefSeq" id="WP_081169342.1">
    <property type="nucleotide sequence ID" value="NZ_LWBP01000208.1"/>
</dbReference>
<proteinExistence type="predicted"/>
<gene>
    <name evidence="4" type="ORF">A4R26_27980</name>
</gene>
<evidence type="ECO:0008006" key="6">
    <source>
        <dbReference type="Google" id="ProtNLM"/>
    </source>
</evidence>
<accession>A0A1V9F800</accession>
<comment type="caution">
    <text evidence="4">The sequence shown here is derived from an EMBL/GenBank/DDBJ whole genome shotgun (WGS) entry which is preliminary data.</text>
</comment>
<evidence type="ECO:0000259" key="3">
    <source>
        <dbReference type="Pfam" id="PF16344"/>
    </source>
</evidence>